<dbReference type="InterPro" id="IPR039421">
    <property type="entry name" value="Type_1_exporter"/>
</dbReference>
<proteinExistence type="predicted"/>
<gene>
    <name evidence="7" type="primary">ABCB11</name>
    <name evidence="7" type="ORF">KSP40_PGU004350</name>
</gene>
<dbReference type="Proteomes" id="UP001412067">
    <property type="component" value="Unassembled WGS sequence"/>
</dbReference>
<sequence>MKKARDTSSDSIDTAVGERGDRASAYVDEGNKKDGEERMKHSMPLYNIHAEKLSSLADVACWMITGERQAARIRKMYLNALLNQEIAFFDSEINTGKVVGSLTGDTILIQDAMGEKVVISP</sequence>
<dbReference type="SUPFAM" id="SSF90123">
    <property type="entry name" value="ABC transporter transmembrane region"/>
    <property type="match status" value="1"/>
</dbReference>
<feature type="domain" description="ABC transmembrane type-1" evidence="6">
    <location>
        <begin position="61"/>
        <end position="121"/>
    </location>
</feature>
<dbReference type="EMBL" id="JBBWWR010000007">
    <property type="protein sequence ID" value="KAK8964195.1"/>
    <property type="molecule type" value="Genomic_DNA"/>
</dbReference>
<feature type="region of interest" description="Disordered" evidence="5">
    <location>
        <begin position="1"/>
        <end position="38"/>
    </location>
</feature>
<keyword evidence="4" id="KW-0472">Membrane</keyword>
<keyword evidence="2" id="KW-0812">Transmembrane</keyword>
<evidence type="ECO:0000256" key="1">
    <source>
        <dbReference type="ARBA" id="ARBA00004141"/>
    </source>
</evidence>
<evidence type="ECO:0000313" key="8">
    <source>
        <dbReference type="Proteomes" id="UP001412067"/>
    </source>
</evidence>
<name>A0ABR2MJ94_9ASPA</name>
<dbReference type="PANTHER" id="PTHR24222:SF63">
    <property type="entry name" value="ATP BINDING CASSETTE SUBFAMILY B"/>
    <property type="match status" value="1"/>
</dbReference>
<dbReference type="InterPro" id="IPR036640">
    <property type="entry name" value="ABC1_TM_sf"/>
</dbReference>
<evidence type="ECO:0000256" key="3">
    <source>
        <dbReference type="ARBA" id="ARBA00022989"/>
    </source>
</evidence>
<keyword evidence="3" id="KW-1133">Transmembrane helix</keyword>
<feature type="compositionally biased region" description="Basic and acidic residues" evidence="5">
    <location>
        <begin position="29"/>
        <end position="38"/>
    </location>
</feature>
<organism evidence="7 8">
    <name type="scientific">Platanthera guangdongensis</name>
    <dbReference type="NCBI Taxonomy" id="2320717"/>
    <lineage>
        <taxon>Eukaryota</taxon>
        <taxon>Viridiplantae</taxon>
        <taxon>Streptophyta</taxon>
        <taxon>Embryophyta</taxon>
        <taxon>Tracheophyta</taxon>
        <taxon>Spermatophyta</taxon>
        <taxon>Magnoliopsida</taxon>
        <taxon>Liliopsida</taxon>
        <taxon>Asparagales</taxon>
        <taxon>Orchidaceae</taxon>
        <taxon>Orchidoideae</taxon>
        <taxon>Orchideae</taxon>
        <taxon>Orchidinae</taxon>
        <taxon>Platanthera</taxon>
    </lineage>
</organism>
<evidence type="ECO:0000259" key="6">
    <source>
        <dbReference type="PROSITE" id="PS50929"/>
    </source>
</evidence>
<protein>
    <submittedName>
        <fullName evidence="7">ABC transporter B family member 11</fullName>
    </submittedName>
</protein>
<dbReference type="Pfam" id="PF00664">
    <property type="entry name" value="ABC_membrane"/>
    <property type="match status" value="1"/>
</dbReference>
<comment type="subcellular location">
    <subcellularLocation>
        <location evidence="1">Membrane</location>
        <topology evidence="1">Multi-pass membrane protein</topology>
    </subcellularLocation>
</comment>
<evidence type="ECO:0000256" key="2">
    <source>
        <dbReference type="ARBA" id="ARBA00022692"/>
    </source>
</evidence>
<evidence type="ECO:0000256" key="4">
    <source>
        <dbReference type="ARBA" id="ARBA00023136"/>
    </source>
</evidence>
<dbReference type="Gene3D" id="1.20.1560.10">
    <property type="entry name" value="ABC transporter type 1, transmembrane domain"/>
    <property type="match status" value="1"/>
</dbReference>
<dbReference type="PANTHER" id="PTHR24222">
    <property type="entry name" value="ABC TRANSPORTER B FAMILY"/>
    <property type="match status" value="1"/>
</dbReference>
<comment type="caution">
    <text evidence="7">The sequence shown here is derived from an EMBL/GenBank/DDBJ whole genome shotgun (WGS) entry which is preliminary data.</text>
</comment>
<evidence type="ECO:0000313" key="7">
    <source>
        <dbReference type="EMBL" id="KAK8964195.1"/>
    </source>
</evidence>
<reference evidence="7 8" key="1">
    <citation type="journal article" date="2022" name="Nat. Plants">
        <title>Genomes of leafy and leafless Platanthera orchids illuminate the evolution of mycoheterotrophy.</title>
        <authorList>
            <person name="Li M.H."/>
            <person name="Liu K.W."/>
            <person name="Li Z."/>
            <person name="Lu H.C."/>
            <person name="Ye Q.L."/>
            <person name="Zhang D."/>
            <person name="Wang J.Y."/>
            <person name="Li Y.F."/>
            <person name="Zhong Z.M."/>
            <person name="Liu X."/>
            <person name="Yu X."/>
            <person name="Liu D.K."/>
            <person name="Tu X.D."/>
            <person name="Liu B."/>
            <person name="Hao Y."/>
            <person name="Liao X.Y."/>
            <person name="Jiang Y.T."/>
            <person name="Sun W.H."/>
            <person name="Chen J."/>
            <person name="Chen Y.Q."/>
            <person name="Ai Y."/>
            <person name="Zhai J.W."/>
            <person name="Wu S.S."/>
            <person name="Zhou Z."/>
            <person name="Hsiao Y.Y."/>
            <person name="Wu W.L."/>
            <person name="Chen Y.Y."/>
            <person name="Lin Y.F."/>
            <person name="Hsu J.L."/>
            <person name="Li C.Y."/>
            <person name="Wang Z.W."/>
            <person name="Zhao X."/>
            <person name="Zhong W.Y."/>
            <person name="Ma X.K."/>
            <person name="Ma L."/>
            <person name="Huang J."/>
            <person name="Chen G.Z."/>
            <person name="Huang M.Z."/>
            <person name="Huang L."/>
            <person name="Peng D.H."/>
            <person name="Luo Y.B."/>
            <person name="Zou S.Q."/>
            <person name="Chen S.P."/>
            <person name="Lan S."/>
            <person name="Tsai W.C."/>
            <person name="Van de Peer Y."/>
            <person name="Liu Z.J."/>
        </authorList>
    </citation>
    <scope>NUCLEOTIDE SEQUENCE [LARGE SCALE GENOMIC DNA]</scope>
    <source>
        <strain evidence="7">Lor288</strain>
    </source>
</reference>
<accession>A0ABR2MJ94</accession>
<dbReference type="InterPro" id="IPR011527">
    <property type="entry name" value="ABC1_TM_dom"/>
</dbReference>
<keyword evidence="8" id="KW-1185">Reference proteome</keyword>
<evidence type="ECO:0000256" key="5">
    <source>
        <dbReference type="SAM" id="MobiDB-lite"/>
    </source>
</evidence>
<dbReference type="PROSITE" id="PS50929">
    <property type="entry name" value="ABC_TM1F"/>
    <property type="match status" value="1"/>
</dbReference>